<sequence>MTPHPFEVQDKASQAAVRLRPRDAASLLLIDRSGSSPRVLVGKRGSGHAFMPNLYVFPGGRRDRSDSRQAILRDLHPHVLAKLSGDLESGTALSRSRGLAFAAVRELEEETGLVIGRREIGRNRTPRLCADLGSLRYVARAITPPGNVRRFDTRFFLTFTDEAEVDPGAISDSSELHDLRWLDMHDLSGLNMPDITKTILEDVKAQMTVDPSLPFGGSLPFYFSRRGQFFREVI</sequence>
<evidence type="ECO:0000313" key="9">
    <source>
        <dbReference type="Proteomes" id="UP000254764"/>
    </source>
</evidence>
<dbReference type="PROSITE" id="PS51462">
    <property type="entry name" value="NUDIX"/>
    <property type="match status" value="1"/>
</dbReference>
<comment type="cofactor">
    <cofactor evidence="1">
        <name>Mn(2+)</name>
        <dbReference type="ChEBI" id="CHEBI:29035"/>
    </cofactor>
</comment>
<dbReference type="OrthoDB" id="9805905at2"/>
<keyword evidence="5" id="KW-0460">Magnesium</keyword>
<dbReference type="SUPFAM" id="SSF55811">
    <property type="entry name" value="Nudix"/>
    <property type="match status" value="1"/>
</dbReference>
<feature type="domain" description="Nudix hydrolase" evidence="7">
    <location>
        <begin position="20"/>
        <end position="205"/>
    </location>
</feature>
<comment type="cofactor">
    <cofactor evidence="2">
        <name>Mg(2+)</name>
        <dbReference type="ChEBI" id="CHEBI:18420"/>
    </cofactor>
</comment>
<proteinExistence type="predicted"/>
<reference evidence="9" key="1">
    <citation type="submission" date="2018-07" db="EMBL/GenBank/DDBJ databases">
        <authorList>
            <person name="Peiro R."/>
            <person name="Begona"/>
            <person name="Cbmso G."/>
            <person name="Lopez M."/>
            <person name="Gonzalez S."/>
        </authorList>
    </citation>
    <scope>NUCLEOTIDE SEQUENCE [LARGE SCALE GENOMIC DNA]</scope>
</reference>
<dbReference type="InterPro" id="IPR000086">
    <property type="entry name" value="NUDIX_hydrolase_dom"/>
</dbReference>
<evidence type="ECO:0000259" key="7">
    <source>
        <dbReference type="PROSITE" id="PS51462"/>
    </source>
</evidence>
<dbReference type="InterPro" id="IPR039121">
    <property type="entry name" value="NUDT19"/>
</dbReference>
<dbReference type="GO" id="GO:0046872">
    <property type="term" value="F:metal ion binding"/>
    <property type="evidence" value="ECO:0007669"/>
    <property type="project" value="UniProtKB-KW"/>
</dbReference>
<dbReference type="RefSeq" id="WP_115670827.1">
    <property type="nucleotide sequence ID" value="NZ_UEYP01000006.1"/>
</dbReference>
<name>A0A376AKW8_9HYPH</name>
<organism evidence="8 9">
    <name type="scientific">Ciceribacter selenitireducens ATCC BAA-1503</name>
    <dbReference type="NCBI Taxonomy" id="1336235"/>
    <lineage>
        <taxon>Bacteria</taxon>
        <taxon>Pseudomonadati</taxon>
        <taxon>Pseudomonadota</taxon>
        <taxon>Alphaproteobacteria</taxon>
        <taxon>Hyphomicrobiales</taxon>
        <taxon>Rhizobiaceae</taxon>
        <taxon>Ciceribacter</taxon>
    </lineage>
</organism>
<protein>
    <recommendedName>
        <fullName evidence="7">Nudix hydrolase domain-containing protein</fullName>
    </recommendedName>
</protein>
<dbReference type="Proteomes" id="UP000254764">
    <property type="component" value="Unassembled WGS sequence"/>
</dbReference>
<keyword evidence="4" id="KW-0378">Hydrolase</keyword>
<keyword evidence="9" id="KW-1185">Reference proteome</keyword>
<evidence type="ECO:0000256" key="6">
    <source>
        <dbReference type="ARBA" id="ARBA00023211"/>
    </source>
</evidence>
<dbReference type="Pfam" id="PF00293">
    <property type="entry name" value="NUDIX"/>
    <property type="match status" value="1"/>
</dbReference>
<evidence type="ECO:0000256" key="2">
    <source>
        <dbReference type="ARBA" id="ARBA00001946"/>
    </source>
</evidence>
<evidence type="ECO:0000313" key="8">
    <source>
        <dbReference type="EMBL" id="SSC68330.1"/>
    </source>
</evidence>
<dbReference type="AlphaFoldDB" id="A0A376AKW8"/>
<gene>
    <name evidence="8" type="ORF">RHIZ70_4038</name>
</gene>
<keyword evidence="3" id="KW-0479">Metal-binding</keyword>
<accession>A0A376AKW8</accession>
<dbReference type="Gene3D" id="3.90.79.10">
    <property type="entry name" value="Nucleoside Triphosphate Pyrophosphohydrolase"/>
    <property type="match status" value="2"/>
</dbReference>
<dbReference type="InterPro" id="IPR015797">
    <property type="entry name" value="NUDIX_hydrolase-like_dom_sf"/>
</dbReference>
<dbReference type="PANTHER" id="PTHR12318:SF0">
    <property type="entry name" value="ACYL-COENZYME A DIPHOSPHATASE NUDT19"/>
    <property type="match status" value="1"/>
</dbReference>
<dbReference type="PANTHER" id="PTHR12318">
    <property type="entry name" value="TESTOSTERONE-REGULATED PROTEIN RP2"/>
    <property type="match status" value="1"/>
</dbReference>
<evidence type="ECO:0000256" key="4">
    <source>
        <dbReference type="ARBA" id="ARBA00022801"/>
    </source>
</evidence>
<evidence type="ECO:0000256" key="3">
    <source>
        <dbReference type="ARBA" id="ARBA00022723"/>
    </source>
</evidence>
<keyword evidence="6" id="KW-0464">Manganese</keyword>
<dbReference type="EMBL" id="UEYP01000006">
    <property type="protein sequence ID" value="SSC68330.1"/>
    <property type="molecule type" value="Genomic_DNA"/>
</dbReference>
<evidence type="ECO:0000256" key="5">
    <source>
        <dbReference type="ARBA" id="ARBA00022842"/>
    </source>
</evidence>
<evidence type="ECO:0000256" key="1">
    <source>
        <dbReference type="ARBA" id="ARBA00001936"/>
    </source>
</evidence>
<dbReference type="CDD" id="cd18870">
    <property type="entry name" value="NUDIX_AcylCoAdiphos_Nudt19"/>
    <property type="match status" value="1"/>
</dbReference>
<dbReference type="GO" id="GO:0016818">
    <property type="term" value="F:hydrolase activity, acting on acid anhydrides, in phosphorus-containing anhydrides"/>
    <property type="evidence" value="ECO:0007669"/>
    <property type="project" value="InterPro"/>
</dbReference>